<dbReference type="GO" id="GO:0008168">
    <property type="term" value="F:methyltransferase activity"/>
    <property type="evidence" value="ECO:0007669"/>
    <property type="project" value="UniProtKB-KW"/>
</dbReference>
<dbReference type="SUPFAM" id="SSF53335">
    <property type="entry name" value="S-adenosyl-L-methionine-dependent methyltransferases"/>
    <property type="match status" value="2"/>
</dbReference>
<evidence type="ECO:0000313" key="7">
    <source>
        <dbReference type="Proteomes" id="UP000199517"/>
    </source>
</evidence>
<reference evidence="7" key="1">
    <citation type="submission" date="2016-10" db="EMBL/GenBank/DDBJ databases">
        <authorList>
            <person name="Varghese N."/>
            <person name="Submissions S."/>
        </authorList>
    </citation>
    <scope>NUCLEOTIDE SEQUENCE [LARGE SCALE GENOMIC DNA]</scope>
    <source>
        <strain evidence="7">DSM 7481</strain>
    </source>
</reference>
<keyword evidence="1 6" id="KW-0489">Methyltransferase</keyword>
<protein>
    <submittedName>
        <fullName evidence="6">23S rRNA (Cytosine1962-C5)-methyltransferase</fullName>
    </submittedName>
</protein>
<dbReference type="PANTHER" id="PTHR43042:SF3">
    <property type="entry name" value="RIBOSOMAL RNA LARGE SUBUNIT METHYLTRANSFERASE YWBD-RELATED"/>
    <property type="match status" value="1"/>
</dbReference>
<keyword evidence="2 6" id="KW-0808">Transferase</keyword>
<organism evidence="6 7">
    <name type="scientific">Paracidovorax konjaci</name>
    <dbReference type="NCBI Taxonomy" id="32040"/>
    <lineage>
        <taxon>Bacteria</taxon>
        <taxon>Pseudomonadati</taxon>
        <taxon>Pseudomonadota</taxon>
        <taxon>Betaproteobacteria</taxon>
        <taxon>Burkholderiales</taxon>
        <taxon>Comamonadaceae</taxon>
        <taxon>Paracidovorax</taxon>
    </lineage>
</organism>
<dbReference type="InterPro" id="IPR029063">
    <property type="entry name" value="SAM-dependent_MTases_sf"/>
</dbReference>
<keyword evidence="7" id="KW-1185">Reference proteome</keyword>
<dbReference type="GO" id="GO:0032259">
    <property type="term" value="P:methylation"/>
    <property type="evidence" value="ECO:0007669"/>
    <property type="project" value="UniProtKB-KW"/>
</dbReference>
<evidence type="ECO:0000256" key="3">
    <source>
        <dbReference type="ARBA" id="ARBA00022691"/>
    </source>
</evidence>
<name>A0A1I1WAR2_9BURK</name>
<proteinExistence type="predicted"/>
<feature type="region of interest" description="Disordered" evidence="4">
    <location>
        <begin position="153"/>
        <end position="184"/>
    </location>
</feature>
<dbReference type="AlphaFoldDB" id="A0A1I1WAR2"/>
<feature type="domain" description="S-adenosylmethionine-dependent methyltransferase" evidence="5">
    <location>
        <begin position="191"/>
        <end position="346"/>
    </location>
</feature>
<keyword evidence="3" id="KW-0949">S-adenosyl-L-methionine</keyword>
<accession>A0A1I1WAR2</accession>
<dbReference type="OrthoDB" id="9805492at2"/>
<dbReference type="EMBL" id="FOMQ01000009">
    <property type="protein sequence ID" value="SFD92202.1"/>
    <property type="molecule type" value="Genomic_DNA"/>
</dbReference>
<evidence type="ECO:0000256" key="4">
    <source>
        <dbReference type="SAM" id="MobiDB-lite"/>
    </source>
</evidence>
<feature type="domain" description="S-adenosylmethionine-dependent methyltransferase" evidence="5">
    <location>
        <begin position="19"/>
        <end position="144"/>
    </location>
</feature>
<evidence type="ECO:0000259" key="5">
    <source>
        <dbReference type="Pfam" id="PF10672"/>
    </source>
</evidence>
<dbReference type="Gene3D" id="3.40.50.150">
    <property type="entry name" value="Vaccinia Virus protein VP39"/>
    <property type="match status" value="1"/>
</dbReference>
<dbReference type="InterPro" id="IPR019614">
    <property type="entry name" value="SAM-dep_methyl-trfase"/>
</dbReference>
<sequence>MQALLSAIASMPLPTDAVRIFHGRGGRFPGCEQWALDAYPPVFVLTSFAPAAEDELAAVQAALQARWAQIAPAGEPLNWVFQHRGEALRLQGRADTRLMDGSVPEVHTVTENGARYRVHVLKGQNHGLFLDMAEGRRWVQGHVAALCRTRQGGNAEPAGLADPSHGDAAATTATPAAATATAAPRSRRAPKVLNLFAYTCAFSVAALRAGASQVVNVDMGHGAIAIGQQNHRLNGIDHGASFLAHDIFSSWGKITRGGPYDLVIADPPSYQKGSFVATKDYARLVRRLPDLLLPGGHALLCLNAPELDMEFLHALVREHAPGMRFVERVANPAVFADVEEGRALKVGVYVYDGE</sequence>
<feature type="compositionally biased region" description="Low complexity" evidence="4">
    <location>
        <begin position="168"/>
        <end position="184"/>
    </location>
</feature>
<dbReference type="Proteomes" id="UP000199517">
    <property type="component" value="Unassembled WGS sequence"/>
</dbReference>
<evidence type="ECO:0000256" key="1">
    <source>
        <dbReference type="ARBA" id="ARBA00022603"/>
    </source>
</evidence>
<dbReference type="RefSeq" id="WP_092953684.1">
    <property type="nucleotide sequence ID" value="NZ_FOMQ01000009.1"/>
</dbReference>
<dbReference type="PANTHER" id="PTHR43042">
    <property type="entry name" value="SAM-DEPENDENT METHYLTRANSFERASE"/>
    <property type="match status" value="1"/>
</dbReference>
<dbReference type="CDD" id="cd02440">
    <property type="entry name" value="AdoMet_MTases"/>
    <property type="match status" value="1"/>
</dbReference>
<gene>
    <name evidence="6" type="ORF">SAMN04489710_1093</name>
</gene>
<dbReference type="STRING" id="32040.SAMN04489710_1093"/>
<dbReference type="Pfam" id="PF10672">
    <property type="entry name" value="Methyltrans_SAM"/>
    <property type="match status" value="2"/>
</dbReference>
<evidence type="ECO:0000256" key="2">
    <source>
        <dbReference type="ARBA" id="ARBA00022679"/>
    </source>
</evidence>
<evidence type="ECO:0000313" key="6">
    <source>
        <dbReference type="EMBL" id="SFD92202.1"/>
    </source>
</evidence>